<name>A0ABW7SX45_9ACTN</name>
<dbReference type="RefSeq" id="WP_397612203.1">
    <property type="nucleotide sequence ID" value="NZ_JBIRRB010000001.1"/>
</dbReference>
<evidence type="ECO:0000256" key="2">
    <source>
        <dbReference type="RuleBase" id="RU366034"/>
    </source>
</evidence>
<dbReference type="EMBL" id="JBIRRB010000001">
    <property type="protein sequence ID" value="MFI0909794.1"/>
    <property type="molecule type" value="Genomic_DNA"/>
</dbReference>
<gene>
    <name evidence="3" type="ORF">ACH4TF_04970</name>
</gene>
<comment type="caution">
    <text evidence="3">The sequence shown here is derived from an EMBL/GenBank/DDBJ whole genome shotgun (WGS) entry which is preliminary data.</text>
</comment>
<dbReference type="Pfam" id="PF19086">
    <property type="entry name" value="Terpene_syn_C_2"/>
    <property type="match status" value="1"/>
</dbReference>
<protein>
    <recommendedName>
        <fullName evidence="2">Terpene synthase</fullName>
        <ecNumber evidence="2">4.2.3.-</ecNumber>
    </recommendedName>
</protein>
<comment type="similarity">
    <text evidence="2">Belongs to the terpene synthase family.</text>
</comment>
<dbReference type="Proteomes" id="UP001611162">
    <property type="component" value="Unassembled WGS sequence"/>
</dbReference>
<dbReference type="Gene3D" id="1.10.600.10">
    <property type="entry name" value="Farnesyl Diphosphate Synthase"/>
    <property type="match status" value="1"/>
</dbReference>
<dbReference type="SUPFAM" id="SSF48576">
    <property type="entry name" value="Terpenoid synthases"/>
    <property type="match status" value="1"/>
</dbReference>
<dbReference type="SFLD" id="SFLDS00005">
    <property type="entry name" value="Isoprenoid_Synthase_Type_I"/>
    <property type="match status" value="1"/>
</dbReference>
<comment type="cofactor">
    <cofactor evidence="2">
        <name>Mg(2+)</name>
        <dbReference type="ChEBI" id="CHEBI:18420"/>
    </cofactor>
</comment>
<accession>A0ABW7SX45</accession>
<proteinExistence type="inferred from homology"/>
<evidence type="ECO:0000256" key="1">
    <source>
        <dbReference type="ARBA" id="ARBA00023239"/>
    </source>
</evidence>
<dbReference type="InterPro" id="IPR008949">
    <property type="entry name" value="Isoprenoid_synthase_dom_sf"/>
</dbReference>
<evidence type="ECO:0000313" key="3">
    <source>
        <dbReference type="EMBL" id="MFI0909794.1"/>
    </source>
</evidence>
<keyword evidence="1 2" id="KW-0456">Lyase</keyword>
<organism evidence="3 4">
    <name type="scientific">Streptomyces abikoensis</name>
    <dbReference type="NCBI Taxonomy" id="97398"/>
    <lineage>
        <taxon>Bacteria</taxon>
        <taxon>Bacillati</taxon>
        <taxon>Actinomycetota</taxon>
        <taxon>Actinomycetes</taxon>
        <taxon>Kitasatosporales</taxon>
        <taxon>Streptomycetaceae</taxon>
        <taxon>Streptomyces</taxon>
    </lineage>
</organism>
<keyword evidence="2" id="KW-0460">Magnesium</keyword>
<sequence>MPRPDARLPHQPPDGFRLPDRYYGGICPYADRNRAAYRRWCAELTHLSEDGRERYVRQNVCRSASLAYPNPASYERALACNLSIFWHTAFDDFYGLGGAGETAALHDRCMELLHGARPRPTDSPPLRKAAELRALCARLMPDRWLDRYAAAFDFYLQGVKTESAFRRERRLPTVAEARDLRLRSIGLFPCLRLVEMELDLPLPPDIADHPVIRRIECALTRISIWQNDAYSYRKESARPEGAADTVNLVLLLQHEGGSEDEAWAELRRIHDADVAEFTALADDLPDFGTRQADVRRYVEHLALVVSGVEVYYRDARRYTVGGDWVDEYELPTGS</sequence>
<evidence type="ECO:0000313" key="4">
    <source>
        <dbReference type="Proteomes" id="UP001611162"/>
    </source>
</evidence>
<dbReference type="SFLD" id="SFLDG01020">
    <property type="entry name" value="Terpene_Cyclase_Like_2"/>
    <property type="match status" value="1"/>
</dbReference>
<dbReference type="EC" id="4.2.3.-" evidence="2"/>
<reference evidence="3 4" key="1">
    <citation type="submission" date="2024-10" db="EMBL/GenBank/DDBJ databases">
        <title>The Natural Products Discovery Center: Release of the First 8490 Sequenced Strains for Exploring Actinobacteria Biosynthetic Diversity.</title>
        <authorList>
            <person name="Kalkreuter E."/>
            <person name="Kautsar S.A."/>
            <person name="Yang D."/>
            <person name="Bader C.D."/>
            <person name="Teijaro C.N."/>
            <person name="Fluegel L."/>
            <person name="Davis C.M."/>
            <person name="Simpson J.R."/>
            <person name="Lauterbach L."/>
            <person name="Steele A.D."/>
            <person name="Gui C."/>
            <person name="Meng S."/>
            <person name="Li G."/>
            <person name="Viehrig K."/>
            <person name="Ye F."/>
            <person name="Su P."/>
            <person name="Kiefer A.F."/>
            <person name="Nichols A."/>
            <person name="Cepeda A.J."/>
            <person name="Yan W."/>
            <person name="Fan B."/>
            <person name="Jiang Y."/>
            <person name="Adhikari A."/>
            <person name="Zheng C.-J."/>
            <person name="Schuster L."/>
            <person name="Cowan T.M."/>
            <person name="Smanski M.J."/>
            <person name="Chevrette M.G."/>
            <person name="De Carvalho L.P.S."/>
            <person name="Shen B."/>
        </authorList>
    </citation>
    <scope>NUCLEOTIDE SEQUENCE [LARGE SCALE GENOMIC DNA]</scope>
    <source>
        <strain evidence="3 4">NPDC020979</strain>
    </source>
</reference>
<dbReference type="InterPro" id="IPR034686">
    <property type="entry name" value="Terpene_cyclase-like_2"/>
</dbReference>
<dbReference type="PANTHER" id="PTHR35201">
    <property type="entry name" value="TERPENE SYNTHASE"/>
    <property type="match status" value="1"/>
</dbReference>
<keyword evidence="4" id="KW-1185">Reference proteome</keyword>
<keyword evidence="2" id="KW-0479">Metal-binding</keyword>
<dbReference type="PANTHER" id="PTHR35201:SF4">
    <property type="entry name" value="BETA-PINACENE SYNTHASE-RELATED"/>
    <property type="match status" value="1"/>
</dbReference>